<dbReference type="EMBL" id="CP012154">
    <property type="protein sequence ID" value="AKS42083.1"/>
    <property type="molecule type" value="Genomic_DNA"/>
</dbReference>
<dbReference type="GO" id="GO:0051213">
    <property type="term" value="F:dioxygenase activity"/>
    <property type="evidence" value="ECO:0007669"/>
    <property type="project" value="UniProtKB-KW"/>
</dbReference>
<evidence type="ECO:0000256" key="8">
    <source>
        <dbReference type="ARBA" id="ARBA00023204"/>
    </source>
</evidence>
<keyword evidence="4" id="KW-0460">Magnesium</keyword>
<dbReference type="GO" id="GO:0140097">
    <property type="term" value="F:catalytic activity, acting on DNA"/>
    <property type="evidence" value="ECO:0007669"/>
    <property type="project" value="UniProtKB-ARBA"/>
</dbReference>
<dbReference type="InterPro" id="IPR037151">
    <property type="entry name" value="AlkB-like_sf"/>
</dbReference>
<evidence type="ECO:0000256" key="1">
    <source>
        <dbReference type="ARBA" id="ARBA00001954"/>
    </source>
</evidence>
<dbReference type="InterPro" id="IPR027450">
    <property type="entry name" value="AlkB-like"/>
</dbReference>
<dbReference type="PROSITE" id="PS51471">
    <property type="entry name" value="FE2OG_OXY"/>
    <property type="match status" value="1"/>
</dbReference>
<dbReference type="GO" id="GO:0006307">
    <property type="term" value="P:DNA alkylation repair"/>
    <property type="evidence" value="ECO:0007669"/>
    <property type="project" value="InterPro"/>
</dbReference>
<gene>
    <name evidence="9" type="ORF">WM2015_1714</name>
</gene>
<keyword evidence="6" id="KW-0560">Oxidoreductase</keyword>
<keyword evidence="10" id="KW-1185">Reference proteome</keyword>
<keyword evidence="5" id="KW-0223">Dioxygenase</keyword>
<evidence type="ECO:0000256" key="3">
    <source>
        <dbReference type="ARBA" id="ARBA00022763"/>
    </source>
</evidence>
<dbReference type="FunFam" id="2.60.120.590:FF:000004">
    <property type="entry name" value="DNA oxidative demethylase ALKBH2"/>
    <property type="match status" value="1"/>
</dbReference>
<dbReference type="SUPFAM" id="SSF51197">
    <property type="entry name" value="Clavaminate synthase-like"/>
    <property type="match status" value="1"/>
</dbReference>
<dbReference type="KEGG" id="wma:WM2015_1714"/>
<name>A0A0K0XWM5_9GAMM</name>
<comment type="cofactor">
    <cofactor evidence="1">
        <name>Fe(2+)</name>
        <dbReference type="ChEBI" id="CHEBI:29033"/>
    </cofactor>
</comment>
<dbReference type="GO" id="GO:0032451">
    <property type="term" value="F:demethylase activity"/>
    <property type="evidence" value="ECO:0007669"/>
    <property type="project" value="UniProtKB-ARBA"/>
</dbReference>
<dbReference type="GO" id="GO:0046872">
    <property type="term" value="F:metal ion binding"/>
    <property type="evidence" value="ECO:0007669"/>
    <property type="project" value="UniProtKB-KW"/>
</dbReference>
<reference evidence="9 10" key="1">
    <citation type="submission" date="2015-07" db="EMBL/GenBank/DDBJ databases">
        <authorList>
            <person name="Noorani M."/>
        </authorList>
    </citation>
    <scope>NUCLEOTIDE SEQUENCE [LARGE SCALE GENOMIC DNA]</scope>
    <source>
        <strain evidence="9 10">KCTC 42284</strain>
    </source>
</reference>
<dbReference type="GO" id="GO:0016787">
    <property type="term" value="F:hydrolase activity"/>
    <property type="evidence" value="ECO:0007669"/>
    <property type="project" value="UniProtKB-ARBA"/>
</dbReference>
<evidence type="ECO:0000256" key="7">
    <source>
        <dbReference type="ARBA" id="ARBA00023004"/>
    </source>
</evidence>
<keyword evidence="9" id="KW-0489">Methyltransferase</keyword>
<evidence type="ECO:0000256" key="6">
    <source>
        <dbReference type="ARBA" id="ARBA00023002"/>
    </source>
</evidence>
<keyword evidence="2" id="KW-0479">Metal-binding</keyword>
<evidence type="ECO:0000256" key="2">
    <source>
        <dbReference type="ARBA" id="ARBA00022723"/>
    </source>
</evidence>
<dbReference type="GO" id="GO:0016705">
    <property type="term" value="F:oxidoreductase activity, acting on paired donors, with incorporation or reduction of molecular oxygen"/>
    <property type="evidence" value="ECO:0007669"/>
    <property type="project" value="UniProtKB-ARBA"/>
</dbReference>
<organism evidence="9 10">
    <name type="scientific">Wenzhouxiangella marina</name>
    <dbReference type="NCBI Taxonomy" id="1579979"/>
    <lineage>
        <taxon>Bacteria</taxon>
        <taxon>Pseudomonadati</taxon>
        <taxon>Pseudomonadota</taxon>
        <taxon>Gammaproteobacteria</taxon>
        <taxon>Chromatiales</taxon>
        <taxon>Wenzhouxiangellaceae</taxon>
        <taxon>Wenzhouxiangella</taxon>
    </lineage>
</organism>
<dbReference type="PANTHER" id="PTHR31212">
    <property type="entry name" value="ALPHA-KETOGLUTARATE-DEPENDENT DIOXYGENASE ALKB HOMOLOG 3"/>
    <property type="match status" value="1"/>
</dbReference>
<evidence type="ECO:0000256" key="4">
    <source>
        <dbReference type="ARBA" id="ARBA00022842"/>
    </source>
</evidence>
<dbReference type="GO" id="GO:0032259">
    <property type="term" value="P:methylation"/>
    <property type="evidence" value="ECO:0007669"/>
    <property type="project" value="UniProtKB-KW"/>
</dbReference>
<evidence type="ECO:0000313" key="10">
    <source>
        <dbReference type="Proteomes" id="UP000066624"/>
    </source>
</evidence>
<dbReference type="Pfam" id="PF13532">
    <property type="entry name" value="2OG-FeII_Oxy_2"/>
    <property type="match status" value="1"/>
</dbReference>
<proteinExistence type="predicted"/>
<dbReference type="InterPro" id="IPR005123">
    <property type="entry name" value="Oxoglu/Fe-dep_dioxygenase_dom"/>
</dbReference>
<evidence type="ECO:0000256" key="5">
    <source>
        <dbReference type="ARBA" id="ARBA00022964"/>
    </source>
</evidence>
<dbReference type="GO" id="GO:0008168">
    <property type="term" value="F:methyltransferase activity"/>
    <property type="evidence" value="ECO:0007669"/>
    <property type="project" value="UniProtKB-KW"/>
</dbReference>
<dbReference type="AlphaFoldDB" id="A0A0K0XWM5"/>
<keyword evidence="8" id="KW-0234">DNA repair</keyword>
<keyword evidence="7" id="KW-0408">Iron</keyword>
<dbReference type="Gene3D" id="2.60.120.590">
    <property type="entry name" value="Alpha-ketoglutarate-dependent dioxygenase AlkB-like"/>
    <property type="match status" value="1"/>
</dbReference>
<keyword evidence="3" id="KW-0227">DNA damage</keyword>
<dbReference type="STRING" id="1579979.WM2015_1714"/>
<accession>A0A0K0XWM5</accession>
<evidence type="ECO:0000313" key="9">
    <source>
        <dbReference type="EMBL" id="AKS42083.1"/>
    </source>
</evidence>
<dbReference type="PANTHER" id="PTHR31212:SF4">
    <property type="entry name" value="ALPHA-KETOGLUTARATE-DEPENDENT DIOXYGENASE ALKB HOMOLOG 3"/>
    <property type="match status" value="1"/>
</dbReference>
<dbReference type="Proteomes" id="UP000066624">
    <property type="component" value="Chromosome"/>
</dbReference>
<protein>
    <submittedName>
        <fullName evidence="9">DNA methylase</fullName>
    </submittedName>
</protein>
<sequence length="207" mass="23341">MKVTASMISISSTDAGEWWLPPAGRIEYLPDWIQASEADRLYQVLERSLDWQQRPIKLFGREVLQPRLTAFHGEPGISYAYSGKRLSATGWPEPLLGLVRRLNERLGGGFNSVLCNLYRNGQDSMGWHADDEAELGPDPLIASISLGGRRRFRLKARSGAGRYQFEPAHGSLLLMAGDLQHHWLHEVPKTRQAVAPRINLTFRRILA</sequence>
<dbReference type="InterPro" id="IPR032854">
    <property type="entry name" value="ALKBH3"/>
</dbReference>
<keyword evidence="9" id="KW-0808">Transferase</keyword>
<dbReference type="RefSeq" id="WP_211260917.1">
    <property type="nucleotide sequence ID" value="NZ_CP012154.1"/>
</dbReference>